<dbReference type="InterPro" id="IPR030387">
    <property type="entry name" value="G_Bms1/Tsr1_dom"/>
</dbReference>
<keyword evidence="8" id="KW-1185">Reference proteome</keyword>
<feature type="compositionally biased region" description="Acidic residues" evidence="5">
    <location>
        <begin position="423"/>
        <end position="432"/>
    </location>
</feature>
<feature type="region of interest" description="Disordered" evidence="5">
    <location>
        <begin position="334"/>
        <end position="432"/>
    </location>
</feature>
<keyword evidence="3" id="KW-0539">Nucleus</keyword>
<dbReference type="PANTHER" id="PTHR12858:SF1">
    <property type="entry name" value="PRE-RRNA-PROCESSING PROTEIN TSR1 HOMOLOG"/>
    <property type="match status" value="1"/>
</dbReference>
<dbReference type="Pfam" id="PF08142">
    <property type="entry name" value="AARP2CN"/>
    <property type="match status" value="1"/>
</dbReference>
<feature type="compositionally biased region" description="Basic residues" evidence="5">
    <location>
        <begin position="1"/>
        <end position="11"/>
    </location>
</feature>
<dbReference type="Pfam" id="PF04950">
    <property type="entry name" value="RIBIOP_C"/>
    <property type="match status" value="2"/>
</dbReference>
<evidence type="ECO:0000256" key="4">
    <source>
        <dbReference type="ARBA" id="ARBA00038288"/>
    </source>
</evidence>
<proteinExistence type="inferred from homology"/>
<organism evidence="7 8">
    <name type="scientific">Marasmius tenuissimus</name>
    <dbReference type="NCBI Taxonomy" id="585030"/>
    <lineage>
        <taxon>Eukaryota</taxon>
        <taxon>Fungi</taxon>
        <taxon>Dikarya</taxon>
        <taxon>Basidiomycota</taxon>
        <taxon>Agaricomycotina</taxon>
        <taxon>Agaricomycetes</taxon>
        <taxon>Agaricomycetidae</taxon>
        <taxon>Agaricales</taxon>
        <taxon>Marasmiineae</taxon>
        <taxon>Marasmiaceae</taxon>
        <taxon>Marasmius</taxon>
    </lineage>
</organism>
<dbReference type="InterPro" id="IPR012948">
    <property type="entry name" value="AARP2CN"/>
</dbReference>
<feature type="region of interest" description="Disordered" evidence="5">
    <location>
        <begin position="470"/>
        <end position="491"/>
    </location>
</feature>
<feature type="domain" description="Bms1-type G" evidence="6">
    <location>
        <begin position="87"/>
        <end position="247"/>
    </location>
</feature>
<feature type="compositionally biased region" description="Acidic residues" evidence="5">
    <location>
        <begin position="477"/>
        <end position="489"/>
    </location>
</feature>
<dbReference type="InterPro" id="IPR007034">
    <property type="entry name" value="BMS1_TSR1_C"/>
</dbReference>
<dbReference type="PANTHER" id="PTHR12858">
    <property type="entry name" value="RIBOSOME BIOGENESIS PROTEIN"/>
    <property type="match status" value="1"/>
</dbReference>
<protein>
    <submittedName>
        <fullName evidence="7">Ribosome biogenesis protein tsr1</fullName>
    </submittedName>
</protein>
<dbReference type="SMART" id="SM01362">
    <property type="entry name" value="DUF663"/>
    <property type="match status" value="1"/>
</dbReference>
<dbReference type="Pfam" id="PF22298">
    <property type="entry name" value="Tsr1_G-like"/>
    <property type="match status" value="1"/>
</dbReference>
<evidence type="ECO:0000256" key="5">
    <source>
        <dbReference type="SAM" id="MobiDB-lite"/>
    </source>
</evidence>
<dbReference type="PROSITE" id="PS51714">
    <property type="entry name" value="G_BMS1"/>
    <property type="match status" value="1"/>
</dbReference>
<evidence type="ECO:0000256" key="3">
    <source>
        <dbReference type="ARBA" id="ARBA00023242"/>
    </source>
</evidence>
<comment type="subcellular location">
    <subcellularLocation>
        <location evidence="1">Nucleus</location>
        <location evidence="1">Nucleolus</location>
    </subcellularLocation>
</comment>
<evidence type="ECO:0000256" key="2">
    <source>
        <dbReference type="ARBA" id="ARBA00022517"/>
    </source>
</evidence>
<dbReference type="InterPro" id="IPR039761">
    <property type="entry name" value="Bms1/Tsr1"/>
</dbReference>
<dbReference type="EMBL" id="JBBXMP010000026">
    <property type="protein sequence ID" value="KAL0067357.1"/>
    <property type="molecule type" value="Genomic_DNA"/>
</dbReference>
<evidence type="ECO:0000313" key="8">
    <source>
        <dbReference type="Proteomes" id="UP001437256"/>
    </source>
</evidence>
<evidence type="ECO:0000313" key="7">
    <source>
        <dbReference type="EMBL" id="KAL0067357.1"/>
    </source>
</evidence>
<feature type="compositionally biased region" description="Acidic residues" evidence="5">
    <location>
        <begin position="403"/>
        <end position="415"/>
    </location>
</feature>
<gene>
    <name evidence="7" type="primary">TSR1</name>
    <name evidence="7" type="ORF">AAF712_005585</name>
</gene>
<feature type="region of interest" description="Disordered" evidence="5">
    <location>
        <begin position="1"/>
        <end position="53"/>
    </location>
</feature>
<dbReference type="Proteomes" id="UP001437256">
    <property type="component" value="Unassembled WGS sequence"/>
</dbReference>
<evidence type="ECO:0000259" key="6">
    <source>
        <dbReference type="PROSITE" id="PS51714"/>
    </source>
</evidence>
<name>A0ABR3A1Z2_9AGAR</name>
<sequence length="843" mass="94984">MSGAAHHHRPTLKQENKRFKSKHATKSSLKEAAKGRVPRQSPKASAANQNSAAQLRLNRKNNAKQAQIKKRNALVSATRLFSGVDGAPRIVAVVPLTSDVQASEAVKGLAGSLEVDSDDVPERGVWRMRADRFKTSLQFITVPYRDFYGALEACRTADYTVLVLSPTREVDEWGDTLLRTLQAQGLPTVVSVVAESEEVDSKARSGILKSLLSFVQYFVPSQKKVHDLHSNSDRLNALRALAEGRPEDVRWRDGRSYLVGEEVEWTKDDGESEEGTLKVTGVVRGSTLSVNRLVHIPNFGDYQISKIMSAPTPKHSKNANVNSMEVEPALLAEPHESSADSLVSTNDPDDMANEQTWPTEEEMNGNVEGEDHHGVPDANQGTTPKSVRRVPRGTSEYQATWIIDDDEEDEDAEEDKENRNEVVMEEDEPEEMVDLQPDEGMETDTNNRKSVNFDFEELDHEEEAKQLKTWRDRKREEEDDLNFPDEIDTPQDVPARTRFQRYRGLRSFRTSPWDPYENLPRDYARIFQFEDYKRTERAVRRRAEQEEGVVEVSSYSLLSSSNPPVMGVRVSVYIRNVPQNAANQTPFMLHALQQHEHKVSVLNFTVQRNTEYDGSVRSKDELILCVGPRRLRVNPIYSQHTRGGGKGVNNVHKFERYLRHGVTSVATIYGPVVFGKQPCILLRETADSQAPQLVAMGTFLDPDTTRIIAKRIILTGHPFKIHKKTATVRYMFFNPGESSLSSSQSWGSGALTLLSSLPSYASTLDDIDYFKPIQLYTKHGRVGHIRESLGTHGYLKAHFDGPINQMDTVCMSLYKRVFPKWASMWASQDQIGGRVGESDAMEE</sequence>
<reference evidence="7 8" key="1">
    <citation type="submission" date="2024-05" db="EMBL/GenBank/DDBJ databases">
        <title>A draft genome resource for the thread blight pathogen Marasmius tenuissimus strain MS-2.</title>
        <authorList>
            <person name="Yulfo-Soto G.E."/>
            <person name="Baruah I.K."/>
            <person name="Amoako-Attah I."/>
            <person name="Bukari Y."/>
            <person name="Meinhardt L.W."/>
            <person name="Bailey B.A."/>
            <person name="Cohen S.P."/>
        </authorList>
    </citation>
    <scope>NUCLEOTIDE SEQUENCE [LARGE SCALE GENOMIC DNA]</scope>
    <source>
        <strain evidence="7 8">MS-2</strain>
    </source>
</reference>
<comment type="similarity">
    <text evidence="4">Belongs to the TRAFAC class translation factor GTPase superfamily. Bms1-like GTPase family. TSR1 subfamily.</text>
</comment>
<comment type="caution">
    <text evidence="7">The sequence shown here is derived from an EMBL/GenBank/DDBJ whole genome shotgun (WGS) entry which is preliminary data.</text>
</comment>
<dbReference type="SMART" id="SM00785">
    <property type="entry name" value="AARP2CN"/>
    <property type="match status" value="1"/>
</dbReference>
<evidence type="ECO:0000256" key="1">
    <source>
        <dbReference type="ARBA" id="ARBA00004604"/>
    </source>
</evidence>
<accession>A0ABR3A1Z2</accession>
<keyword evidence="2" id="KW-0690">Ribosome biogenesis</keyword>
<feature type="compositionally biased region" description="Low complexity" evidence="5">
    <location>
        <begin position="44"/>
        <end position="53"/>
    </location>
</feature>